<gene>
    <name evidence="6" type="ORF">ACFO0B_11935</name>
</gene>
<organism evidence="6 7">
    <name type="scientific">Nocardia jiangsuensis</name>
    <dbReference type="NCBI Taxonomy" id="1691563"/>
    <lineage>
        <taxon>Bacteria</taxon>
        <taxon>Bacillati</taxon>
        <taxon>Actinomycetota</taxon>
        <taxon>Actinomycetes</taxon>
        <taxon>Mycobacteriales</taxon>
        <taxon>Nocardiaceae</taxon>
        <taxon>Nocardia</taxon>
    </lineage>
</organism>
<sequence length="188" mass="20187">MSQWMDTRELILEAVVRIIGTHGAAAVTNRRIAAEADVSPGTLTYHFATQRDLVRSALASFVADEALRFQEVTCQLAARNPDLAAEQTTLDDIVSSTGDSAAWFEFIIQVAHHPELHEATAGFFDTYDELAEQVLRAEGVADVENVAPIAVGLLIGSQLRRLATGGSVDDVSAVMSRLTQLLHGTAGI</sequence>
<dbReference type="Gene3D" id="1.10.357.10">
    <property type="entry name" value="Tetracycline Repressor, domain 2"/>
    <property type="match status" value="1"/>
</dbReference>
<keyword evidence="7" id="KW-1185">Reference proteome</keyword>
<dbReference type="PRINTS" id="PR00455">
    <property type="entry name" value="HTHTETR"/>
</dbReference>
<comment type="caution">
    <text evidence="6">The sequence shown here is derived from an EMBL/GenBank/DDBJ whole genome shotgun (WGS) entry which is preliminary data.</text>
</comment>
<name>A0ABV8DSN5_9NOCA</name>
<evidence type="ECO:0000256" key="3">
    <source>
        <dbReference type="ARBA" id="ARBA00023163"/>
    </source>
</evidence>
<reference evidence="7" key="1">
    <citation type="journal article" date="2019" name="Int. J. Syst. Evol. Microbiol.">
        <title>The Global Catalogue of Microorganisms (GCM) 10K type strain sequencing project: providing services to taxonomists for standard genome sequencing and annotation.</title>
        <authorList>
            <consortium name="The Broad Institute Genomics Platform"/>
            <consortium name="The Broad Institute Genome Sequencing Center for Infectious Disease"/>
            <person name="Wu L."/>
            <person name="Ma J."/>
        </authorList>
    </citation>
    <scope>NUCLEOTIDE SEQUENCE [LARGE SCALE GENOMIC DNA]</scope>
    <source>
        <strain evidence="7">CGMCC 4.7330</strain>
    </source>
</reference>
<proteinExistence type="predicted"/>
<evidence type="ECO:0000256" key="4">
    <source>
        <dbReference type="PROSITE-ProRule" id="PRU00335"/>
    </source>
</evidence>
<evidence type="ECO:0000256" key="1">
    <source>
        <dbReference type="ARBA" id="ARBA00023015"/>
    </source>
</evidence>
<dbReference type="RefSeq" id="WP_378612463.1">
    <property type="nucleotide sequence ID" value="NZ_JBHSAX010000013.1"/>
</dbReference>
<dbReference type="InterPro" id="IPR050109">
    <property type="entry name" value="HTH-type_TetR-like_transc_reg"/>
</dbReference>
<dbReference type="EMBL" id="JBHSAX010000013">
    <property type="protein sequence ID" value="MFC3962695.1"/>
    <property type="molecule type" value="Genomic_DNA"/>
</dbReference>
<dbReference type="SUPFAM" id="SSF46689">
    <property type="entry name" value="Homeodomain-like"/>
    <property type="match status" value="1"/>
</dbReference>
<dbReference type="Pfam" id="PF17940">
    <property type="entry name" value="TetR_C_31"/>
    <property type="match status" value="1"/>
</dbReference>
<evidence type="ECO:0000313" key="7">
    <source>
        <dbReference type="Proteomes" id="UP001595696"/>
    </source>
</evidence>
<feature type="DNA-binding region" description="H-T-H motif" evidence="4">
    <location>
        <begin position="28"/>
        <end position="47"/>
    </location>
</feature>
<dbReference type="PROSITE" id="PS50977">
    <property type="entry name" value="HTH_TETR_2"/>
    <property type="match status" value="1"/>
</dbReference>
<accession>A0ABV8DSN5</accession>
<dbReference type="InterPro" id="IPR009057">
    <property type="entry name" value="Homeodomain-like_sf"/>
</dbReference>
<dbReference type="PANTHER" id="PTHR30055:SF234">
    <property type="entry name" value="HTH-TYPE TRANSCRIPTIONAL REGULATOR BETI"/>
    <property type="match status" value="1"/>
</dbReference>
<keyword evidence="2 4" id="KW-0238">DNA-binding</keyword>
<dbReference type="PANTHER" id="PTHR30055">
    <property type="entry name" value="HTH-TYPE TRANSCRIPTIONAL REGULATOR RUTR"/>
    <property type="match status" value="1"/>
</dbReference>
<keyword evidence="3" id="KW-0804">Transcription</keyword>
<dbReference type="Proteomes" id="UP001595696">
    <property type="component" value="Unassembled WGS sequence"/>
</dbReference>
<evidence type="ECO:0000313" key="6">
    <source>
        <dbReference type="EMBL" id="MFC3962695.1"/>
    </source>
</evidence>
<dbReference type="InterPro" id="IPR041583">
    <property type="entry name" value="TetR_C_31"/>
</dbReference>
<keyword evidence="1" id="KW-0805">Transcription regulation</keyword>
<dbReference type="Pfam" id="PF00440">
    <property type="entry name" value="TetR_N"/>
    <property type="match status" value="1"/>
</dbReference>
<feature type="domain" description="HTH tetR-type" evidence="5">
    <location>
        <begin position="5"/>
        <end position="65"/>
    </location>
</feature>
<evidence type="ECO:0000259" key="5">
    <source>
        <dbReference type="PROSITE" id="PS50977"/>
    </source>
</evidence>
<protein>
    <submittedName>
        <fullName evidence="6">TetR/AcrR family transcriptional regulator</fullName>
    </submittedName>
</protein>
<dbReference type="InterPro" id="IPR001647">
    <property type="entry name" value="HTH_TetR"/>
</dbReference>
<evidence type="ECO:0000256" key="2">
    <source>
        <dbReference type="ARBA" id="ARBA00023125"/>
    </source>
</evidence>